<dbReference type="AlphaFoldDB" id="A0A8S4PB46"/>
<sequence length="274" mass="31455">FVRENVNSDLWHFLEDSVFKQEASSRQTLQLFGILSAMLFCHNSNCKFPLPMILADVISKHTNDSTLCHTIFNTFGIIPSKTTFLRYRNDIAEKIQNQGPNLRQDSFFYISVDNVGKDTKYSRIKADNTSRRVEKTSTQLVHIKPLSNKLSHEEKTTFSQTALVTKTGLFLKSFDVRQDYLMLYRAITSILFFDLIHCERSVLGNPSVIYFSGLETKFAKLLYDKVQSTMSNNTSYFEKIDPNVPFFKEIVAVVFLTGFPIGIFSQLKSGNFEQ</sequence>
<reference evidence="1" key="1">
    <citation type="submission" date="2022-03" db="EMBL/GenBank/DDBJ databases">
        <authorList>
            <person name="Martin C."/>
        </authorList>
    </citation>
    <scope>NUCLEOTIDE SEQUENCE</scope>
</reference>
<evidence type="ECO:0000313" key="1">
    <source>
        <dbReference type="EMBL" id="CAH1790880.1"/>
    </source>
</evidence>
<organism evidence="1 2">
    <name type="scientific">Owenia fusiformis</name>
    <name type="common">Polychaete worm</name>
    <dbReference type="NCBI Taxonomy" id="6347"/>
    <lineage>
        <taxon>Eukaryota</taxon>
        <taxon>Metazoa</taxon>
        <taxon>Spiralia</taxon>
        <taxon>Lophotrochozoa</taxon>
        <taxon>Annelida</taxon>
        <taxon>Polychaeta</taxon>
        <taxon>Sedentaria</taxon>
        <taxon>Canalipalpata</taxon>
        <taxon>Sabellida</taxon>
        <taxon>Oweniida</taxon>
        <taxon>Oweniidae</taxon>
        <taxon>Owenia</taxon>
    </lineage>
</organism>
<comment type="caution">
    <text evidence="1">The sequence shown here is derived from an EMBL/GenBank/DDBJ whole genome shotgun (WGS) entry which is preliminary data.</text>
</comment>
<dbReference type="Proteomes" id="UP000749559">
    <property type="component" value="Unassembled WGS sequence"/>
</dbReference>
<dbReference type="OrthoDB" id="6177141at2759"/>
<gene>
    <name evidence="1" type="ORF">OFUS_LOCUS16036</name>
</gene>
<keyword evidence="2" id="KW-1185">Reference proteome</keyword>
<feature type="non-terminal residue" evidence="1">
    <location>
        <position position="1"/>
    </location>
</feature>
<proteinExistence type="predicted"/>
<accession>A0A8S4PB46</accession>
<feature type="non-terminal residue" evidence="1">
    <location>
        <position position="274"/>
    </location>
</feature>
<name>A0A8S4PB46_OWEFU</name>
<protein>
    <submittedName>
        <fullName evidence="1">Uncharacterized protein</fullName>
    </submittedName>
</protein>
<dbReference type="EMBL" id="CAIIXF020000008">
    <property type="protein sequence ID" value="CAH1790880.1"/>
    <property type="molecule type" value="Genomic_DNA"/>
</dbReference>
<evidence type="ECO:0000313" key="2">
    <source>
        <dbReference type="Proteomes" id="UP000749559"/>
    </source>
</evidence>